<dbReference type="KEGG" id="pdh:B9T62_14295"/>
<evidence type="ECO:0000313" key="2">
    <source>
        <dbReference type="EMBL" id="ASA21843.1"/>
    </source>
</evidence>
<dbReference type="Pfam" id="PF13443">
    <property type="entry name" value="HTH_26"/>
    <property type="match status" value="1"/>
</dbReference>
<dbReference type="InterPro" id="IPR010982">
    <property type="entry name" value="Lambda_DNA-bd_dom_sf"/>
</dbReference>
<name>A0A2Z2KFE0_9BACL</name>
<feature type="domain" description="HTH cro/C1-type" evidence="1">
    <location>
        <begin position="5"/>
        <end position="53"/>
    </location>
</feature>
<dbReference type="RefSeq" id="WP_087915850.1">
    <property type="nucleotide sequence ID" value="NZ_CP021780.1"/>
</dbReference>
<keyword evidence="3" id="KW-1185">Reference proteome</keyword>
<dbReference type="GO" id="GO:0003677">
    <property type="term" value="F:DNA binding"/>
    <property type="evidence" value="ECO:0007669"/>
    <property type="project" value="InterPro"/>
</dbReference>
<accession>A0A2Z2KFE0</accession>
<proteinExistence type="predicted"/>
<dbReference type="CDD" id="cd00093">
    <property type="entry name" value="HTH_XRE"/>
    <property type="match status" value="1"/>
</dbReference>
<reference evidence="2 3" key="1">
    <citation type="submission" date="2017-06" db="EMBL/GenBank/DDBJ databases">
        <title>Complete genome sequence of Paenibacillus donghaensis KCTC 13049T isolated from East Sea sediment, South Korea.</title>
        <authorList>
            <person name="Jung B.K."/>
            <person name="Hong S.-J."/>
            <person name="Shin J.-H."/>
        </authorList>
    </citation>
    <scope>NUCLEOTIDE SEQUENCE [LARGE SCALE GENOMIC DNA]</scope>
    <source>
        <strain evidence="2 3">KCTC 13049</strain>
    </source>
</reference>
<gene>
    <name evidence="2" type="ORF">B9T62_14295</name>
</gene>
<dbReference type="EMBL" id="CP021780">
    <property type="protein sequence ID" value="ASA21843.1"/>
    <property type="molecule type" value="Genomic_DNA"/>
</dbReference>
<dbReference type="Gene3D" id="1.10.260.40">
    <property type="entry name" value="lambda repressor-like DNA-binding domains"/>
    <property type="match status" value="1"/>
</dbReference>
<dbReference type="Proteomes" id="UP000249890">
    <property type="component" value="Chromosome"/>
</dbReference>
<evidence type="ECO:0000259" key="1">
    <source>
        <dbReference type="Pfam" id="PF13443"/>
    </source>
</evidence>
<sequence length="195" mass="22550">MKFNLESSIKKLDVSMNKLAIMADIRPNTINDLVKGTTKRIELETLEKLLTAMNDLASNKRLNYAFQIQDIIEYENDSMFNPDFNGIITKEYFDSLRTILVNTTIFTSIPGYDKTTVSVLKLMYIFADDLLRSLVFWLPIKDLTPKEKSLFNIRYHLSEHHLAEITNGPSDISLNLTEKGREFIELLMRYGTDIN</sequence>
<protein>
    <recommendedName>
        <fullName evidence="1">HTH cro/C1-type domain-containing protein</fullName>
    </recommendedName>
</protein>
<dbReference type="OrthoDB" id="9805309at2"/>
<dbReference type="InterPro" id="IPR001387">
    <property type="entry name" value="Cro/C1-type_HTH"/>
</dbReference>
<dbReference type="SUPFAM" id="SSF47413">
    <property type="entry name" value="lambda repressor-like DNA-binding domains"/>
    <property type="match status" value="1"/>
</dbReference>
<dbReference type="AlphaFoldDB" id="A0A2Z2KFE0"/>
<evidence type="ECO:0000313" key="3">
    <source>
        <dbReference type="Proteomes" id="UP000249890"/>
    </source>
</evidence>
<organism evidence="2 3">
    <name type="scientific">Paenibacillus donghaensis</name>
    <dbReference type="NCBI Taxonomy" id="414771"/>
    <lineage>
        <taxon>Bacteria</taxon>
        <taxon>Bacillati</taxon>
        <taxon>Bacillota</taxon>
        <taxon>Bacilli</taxon>
        <taxon>Bacillales</taxon>
        <taxon>Paenibacillaceae</taxon>
        <taxon>Paenibacillus</taxon>
    </lineage>
</organism>